<dbReference type="Proteomes" id="UP000031258">
    <property type="component" value="Unassembled WGS sequence"/>
</dbReference>
<feature type="non-terminal residue" evidence="2">
    <location>
        <position position="80"/>
    </location>
</feature>
<evidence type="ECO:0000256" key="1">
    <source>
        <dbReference type="SAM" id="MobiDB-lite"/>
    </source>
</evidence>
<protein>
    <submittedName>
        <fullName evidence="2">Uncharacterized protein</fullName>
    </submittedName>
</protein>
<keyword evidence="3" id="KW-1185">Reference proteome</keyword>
<feature type="region of interest" description="Disordered" evidence="1">
    <location>
        <begin position="33"/>
        <end position="59"/>
    </location>
</feature>
<evidence type="ECO:0000313" key="3">
    <source>
        <dbReference type="Proteomes" id="UP000031258"/>
    </source>
</evidence>
<proteinExistence type="predicted"/>
<gene>
    <name evidence="2" type="ORF">NF27_HV00020</name>
</gene>
<name>A0A0C1QFQ9_9RICK</name>
<comment type="caution">
    <text evidence="2">The sequence shown here is derived from an EMBL/GenBank/DDBJ whole genome shotgun (WGS) entry which is preliminary data.</text>
</comment>
<reference evidence="2 3" key="1">
    <citation type="submission" date="2014-11" db="EMBL/GenBank/DDBJ databases">
        <title>A Rickettsiales Symbiont of Amoebae With Ancient Features.</title>
        <authorList>
            <person name="Schulz F."/>
            <person name="Martijn J."/>
            <person name="Wascher F."/>
            <person name="Kostanjsek R."/>
            <person name="Ettema T.J."/>
            <person name="Horn M."/>
        </authorList>
    </citation>
    <scope>NUCLEOTIDE SEQUENCE [LARGE SCALE GENOMIC DNA]</scope>
    <source>
        <strain evidence="2 3">UWC36</strain>
    </source>
</reference>
<dbReference type="EMBL" id="JSWE01000189">
    <property type="protein sequence ID" value="KIE04409.1"/>
    <property type="molecule type" value="Genomic_DNA"/>
</dbReference>
<accession>A0A0C1QFQ9</accession>
<sequence length="80" mass="9535">MRHSSENTSQSQQQIINDKILALQLQVEEQENRRLEELDERGKSQEEMDTTPNEKEVDRERILILEARREEILKIMNGKD</sequence>
<dbReference type="AlphaFoldDB" id="A0A0C1QFQ9"/>
<dbReference type="RefSeq" id="WP_039458655.1">
    <property type="nucleotide sequence ID" value="NZ_JSWE01000189.1"/>
</dbReference>
<organism evidence="2 3">
    <name type="scientific">Candidatus Jidaibacter acanthamoebae</name>
    <dbReference type="NCBI Taxonomy" id="86105"/>
    <lineage>
        <taxon>Bacteria</taxon>
        <taxon>Pseudomonadati</taxon>
        <taxon>Pseudomonadota</taxon>
        <taxon>Alphaproteobacteria</taxon>
        <taxon>Rickettsiales</taxon>
        <taxon>Candidatus Midichloriaceae</taxon>
        <taxon>Candidatus Jidaibacter</taxon>
    </lineage>
</organism>
<evidence type="ECO:0000313" key="2">
    <source>
        <dbReference type="EMBL" id="KIE04409.1"/>
    </source>
</evidence>